<dbReference type="Gene3D" id="3.90.1150.10">
    <property type="entry name" value="Aspartate Aminotransferase, domain 1"/>
    <property type="match status" value="1"/>
</dbReference>
<feature type="domain" description="Aminotransferase class V" evidence="6">
    <location>
        <begin position="151"/>
        <end position="457"/>
    </location>
</feature>
<dbReference type="GO" id="GO:0008453">
    <property type="term" value="F:alanine-glyoxylate transaminase activity"/>
    <property type="evidence" value="ECO:0007669"/>
    <property type="project" value="TreeGrafter"/>
</dbReference>
<dbReference type="Pfam" id="PF00266">
    <property type="entry name" value="Aminotran_5"/>
    <property type="match status" value="1"/>
</dbReference>
<reference evidence="7" key="1">
    <citation type="submission" date="2020-06" db="EMBL/GenBank/DDBJ databases">
        <title>Unique genomic features of the anaerobic methanotrophic archaea.</title>
        <authorList>
            <person name="Chadwick G.L."/>
            <person name="Skennerton C.T."/>
            <person name="Laso-Perez R."/>
            <person name="Leu A.O."/>
            <person name="Speth D.R."/>
            <person name="Yu H."/>
            <person name="Morgan-Lang C."/>
            <person name="Hatzenpichler R."/>
            <person name="Goudeau D."/>
            <person name="Malmstrom R."/>
            <person name="Brazelton W.J."/>
            <person name="Woyke T."/>
            <person name="Hallam S.J."/>
            <person name="Tyson G.W."/>
            <person name="Wegener G."/>
            <person name="Boetius A."/>
            <person name="Orphan V."/>
        </authorList>
    </citation>
    <scope>NUCLEOTIDE SEQUENCE</scope>
</reference>
<dbReference type="SUPFAM" id="SSF53383">
    <property type="entry name" value="PLP-dependent transferases"/>
    <property type="match status" value="1"/>
</dbReference>
<dbReference type="InterPro" id="IPR015421">
    <property type="entry name" value="PyrdxlP-dep_Trfase_major"/>
</dbReference>
<comment type="cofactor">
    <cofactor evidence="1">
        <name>pyridoxal 5'-phosphate</name>
        <dbReference type="ChEBI" id="CHEBI:597326"/>
    </cofactor>
</comment>
<dbReference type="GO" id="GO:0019265">
    <property type="term" value="P:glycine biosynthetic process, by transamination of glyoxylate"/>
    <property type="evidence" value="ECO:0007669"/>
    <property type="project" value="TreeGrafter"/>
</dbReference>
<name>A0A7G9YX46_9EURY</name>
<dbReference type="FunFam" id="3.40.640.10:FF:000027">
    <property type="entry name" value="Serine--pyruvate aminotransferase, mitochondrial"/>
    <property type="match status" value="1"/>
</dbReference>
<dbReference type="Gene3D" id="3.40.640.10">
    <property type="entry name" value="Type I PLP-dependent aspartate aminotransferase-like (Major domain)"/>
    <property type="match status" value="1"/>
</dbReference>
<dbReference type="InterPro" id="IPR000192">
    <property type="entry name" value="Aminotrans_V_dom"/>
</dbReference>
<dbReference type="EC" id="2.6.1.37" evidence="7"/>
<sequence>MKRRKEGYFDFEHHPNAYLERKRNVEQGLHARTKIIEALAMSMPTEAATAAVSNSDEMRENRTELTIKAISESAAMSYSSSFHHLRLLEEEKIVKREGPRPYKWVVTGKGQRSLDELDLELGVTKMEEELLMIPGPVPVLPRIREAMTKPMIFHRGDEFGAMYEEIVETLKDIYQTRNDLFVLSGSGTCAMEAAIGNLVSNETKMVCIANGKFGERFGEIAVRYKADAVTLVNVNFEWGHSIELEAVKEALENSSSSDPKIVTMVHNETSTGILNPAKEVGKLARKHDAVFVLDCITSIGGDKVPVDELGADIAIVGSQKCLGAPPGLSALSVSEHAWDLIRENERRPYYMDLIAFKKSLEKKQTPYTPALPLFFALHEALAVIREEGIENRIERHRGMAKTVRDAVTGLGLRLFPKLNEVSDYSNTVTAIEIPVANGITDEQLRGGMRKRGVIVAGGQGKLKGEIFRIATMGNITEREVRRTLDALEVVLEENNLTLSD</sequence>
<keyword evidence="3 7" id="KW-0032">Aminotransferase</keyword>
<evidence type="ECO:0000256" key="5">
    <source>
        <dbReference type="ARBA" id="ARBA00022898"/>
    </source>
</evidence>
<dbReference type="EMBL" id="MT631514">
    <property type="protein sequence ID" value="QNO52580.1"/>
    <property type="molecule type" value="Genomic_DNA"/>
</dbReference>
<dbReference type="GO" id="GO:0004760">
    <property type="term" value="F:L-serine-pyruvate transaminase activity"/>
    <property type="evidence" value="ECO:0007669"/>
    <property type="project" value="TreeGrafter"/>
</dbReference>
<dbReference type="InterPro" id="IPR036390">
    <property type="entry name" value="WH_DNA-bd_sf"/>
</dbReference>
<evidence type="ECO:0000256" key="3">
    <source>
        <dbReference type="ARBA" id="ARBA00022576"/>
    </source>
</evidence>
<evidence type="ECO:0000256" key="4">
    <source>
        <dbReference type="ARBA" id="ARBA00022679"/>
    </source>
</evidence>
<dbReference type="InterPro" id="IPR015422">
    <property type="entry name" value="PyrdxlP-dep_Trfase_small"/>
</dbReference>
<evidence type="ECO:0000256" key="2">
    <source>
        <dbReference type="ARBA" id="ARBA00009236"/>
    </source>
</evidence>
<dbReference type="PANTHER" id="PTHR21152">
    <property type="entry name" value="AMINOTRANSFERASE CLASS V"/>
    <property type="match status" value="1"/>
</dbReference>
<protein>
    <submittedName>
        <fullName evidence="7">2-aminoethylphosphonate--pyruvate transaminase</fullName>
        <ecNumber evidence="7">2.6.1.37</ecNumber>
    </submittedName>
</protein>
<keyword evidence="4 7" id="KW-0808">Transferase</keyword>
<proteinExistence type="inferred from homology"/>
<keyword evidence="7" id="KW-0670">Pyruvate</keyword>
<dbReference type="SUPFAM" id="SSF46785">
    <property type="entry name" value="Winged helix' DNA-binding domain"/>
    <property type="match status" value="1"/>
</dbReference>
<keyword evidence="5" id="KW-0663">Pyridoxal phosphate</keyword>
<gene>
    <name evidence="7" type="primary">phnW</name>
    <name evidence="7" type="ORF">NBNHMHLL_00012</name>
</gene>
<organism evidence="7">
    <name type="scientific">Candidatus Methanophagaceae archaeon ANME-1 ERB6</name>
    <dbReference type="NCBI Taxonomy" id="2759912"/>
    <lineage>
        <taxon>Archaea</taxon>
        <taxon>Methanobacteriati</taxon>
        <taxon>Methanobacteriota</taxon>
        <taxon>Stenosarchaea group</taxon>
        <taxon>Methanomicrobia</taxon>
        <taxon>Candidatus Methanophagales</taxon>
        <taxon>Candidatus Methanophagaceae</taxon>
    </lineage>
</organism>
<dbReference type="PANTHER" id="PTHR21152:SF24">
    <property type="entry name" value="ALANINE--GLYOXYLATE AMINOTRANSFERASE 1"/>
    <property type="match status" value="1"/>
</dbReference>
<dbReference type="GO" id="GO:0047304">
    <property type="term" value="F:2-aminoethylphosphonate-pyruvate transaminase activity"/>
    <property type="evidence" value="ECO:0007669"/>
    <property type="project" value="UniProtKB-EC"/>
</dbReference>
<evidence type="ECO:0000313" key="7">
    <source>
        <dbReference type="EMBL" id="QNO52580.1"/>
    </source>
</evidence>
<dbReference type="AlphaFoldDB" id="A0A7G9YX46"/>
<evidence type="ECO:0000259" key="6">
    <source>
        <dbReference type="Pfam" id="PF00266"/>
    </source>
</evidence>
<evidence type="ECO:0000256" key="1">
    <source>
        <dbReference type="ARBA" id="ARBA00001933"/>
    </source>
</evidence>
<dbReference type="InterPro" id="IPR015424">
    <property type="entry name" value="PyrdxlP-dep_Trfase"/>
</dbReference>
<accession>A0A7G9YX46</accession>
<comment type="similarity">
    <text evidence="2">Belongs to the class-V pyridoxal-phosphate-dependent aminotransferase family.</text>
</comment>